<accession>A0A4Y2L7P4</accession>
<gene>
    <name evidence="2" type="ORF">AVEN_177366_1</name>
</gene>
<evidence type="ECO:0000256" key="1">
    <source>
        <dbReference type="SAM" id="MobiDB-lite"/>
    </source>
</evidence>
<comment type="caution">
    <text evidence="2">The sequence shown here is derived from an EMBL/GenBank/DDBJ whole genome shotgun (WGS) entry which is preliminary data.</text>
</comment>
<dbReference type="EMBL" id="BGPR01005377">
    <property type="protein sequence ID" value="GBN09626.1"/>
    <property type="molecule type" value="Genomic_DNA"/>
</dbReference>
<proteinExistence type="predicted"/>
<dbReference type="AlphaFoldDB" id="A0A4Y2L7P4"/>
<keyword evidence="3" id="KW-1185">Reference proteome</keyword>
<reference evidence="2 3" key="1">
    <citation type="journal article" date="2019" name="Sci. Rep.">
        <title>Orb-weaving spider Araneus ventricosus genome elucidates the spidroin gene catalogue.</title>
        <authorList>
            <person name="Kono N."/>
            <person name="Nakamura H."/>
            <person name="Ohtoshi R."/>
            <person name="Moran D.A.P."/>
            <person name="Shinohara A."/>
            <person name="Yoshida Y."/>
            <person name="Fujiwara M."/>
            <person name="Mori M."/>
            <person name="Tomita M."/>
            <person name="Arakawa K."/>
        </authorList>
    </citation>
    <scope>NUCLEOTIDE SEQUENCE [LARGE SCALE GENOMIC DNA]</scope>
</reference>
<dbReference type="OrthoDB" id="5983776at2759"/>
<sequence length="114" mass="13318">MKGEKSGVKSSAENTVKEMRQQIDPTGRKLFQPFEYRTSSLIRNLFSRMSALHKGGTLKPSRPGLEHVDVINEDLNDITEEVRKLLSSYPYYYYYYYEACPESKYRFVLPPPQL</sequence>
<dbReference type="Proteomes" id="UP000499080">
    <property type="component" value="Unassembled WGS sequence"/>
</dbReference>
<evidence type="ECO:0000313" key="3">
    <source>
        <dbReference type="Proteomes" id="UP000499080"/>
    </source>
</evidence>
<evidence type="ECO:0000313" key="2">
    <source>
        <dbReference type="EMBL" id="GBN09626.1"/>
    </source>
</evidence>
<name>A0A4Y2L7P4_ARAVE</name>
<organism evidence="2 3">
    <name type="scientific">Araneus ventricosus</name>
    <name type="common">Orbweaver spider</name>
    <name type="synonym">Epeira ventricosa</name>
    <dbReference type="NCBI Taxonomy" id="182803"/>
    <lineage>
        <taxon>Eukaryota</taxon>
        <taxon>Metazoa</taxon>
        <taxon>Ecdysozoa</taxon>
        <taxon>Arthropoda</taxon>
        <taxon>Chelicerata</taxon>
        <taxon>Arachnida</taxon>
        <taxon>Araneae</taxon>
        <taxon>Araneomorphae</taxon>
        <taxon>Entelegynae</taxon>
        <taxon>Araneoidea</taxon>
        <taxon>Araneidae</taxon>
        <taxon>Araneus</taxon>
    </lineage>
</organism>
<feature type="region of interest" description="Disordered" evidence="1">
    <location>
        <begin position="1"/>
        <end position="24"/>
    </location>
</feature>
<protein>
    <submittedName>
        <fullName evidence="2">Uncharacterized protein</fullName>
    </submittedName>
</protein>